<dbReference type="OrthoDB" id="62937at2759"/>
<dbReference type="Pfam" id="PF03092">
    <property type="entry name" value="BT1"/>
    <property type="match status" value="1"/>
</dbReference>
<evidence type="ECO:0000256" key="3">
    <source>
        <dbReference type="ARBA" id="ARBA00022448"/>
    </source>
</evidence>
<gene>
    <name evidence="8" type="ORF">THRCLA_06255</name>
</gene>
<dbReference type="PANTHER" id="PTHR31585">
    <property type="entry name" value="FOLATE-BIOPTERIN TRANSPORTER 1, CHLOROPLASTIC"/>
    <property type="match status" value="1"/>
</dbReference>
<accession>A0A1V9ZPY6</accession>
<evidence type="ECO:0000256" key="2">
    <source>
        <dbReference type="ARBA" id="ARBA00007015"/>
    </source>
</evidence>
<reference evidence="8 9" key="1">
    <citation type="journal article" date="2014" name="Genome Biol. Evol.">
        <title>The secreted proteins of Achlya hypogyna and Thraustotheca clavata identify the ancestral oomycete secretome and reveal gene acquisitions by horizontal gene transfer.</title>
        <authorList>
            <person name="Misner I."/>
            <person name="Blouin N."/>
            <person name="Leonard G."/>
            <person name="Richards T.A."/>
            <person name="Lane C.E."/>
        </authorList>
    </citation>
    <scope>NUCLEOTIDE SEQUENCE [LARGE SCALE GENOMIC DNA]</scope>
    <source>
        <strain evidence="8 9">ATCC 34112</strain>
    </source>
</reference>
<evidence type="ECO:0000313" key="8">
    <source>
        <dbReference type="EMBL" id="OQS00074.1"/>
    </source>
</evidence>
<protein>
    <submittedName>
        <fullName evidence="8">Transmembrane protein</fullName>
    </submittedName>
</protein>
<evidence type="ECO:0000256" key="1">
    <source>
        <dbReference type="ARBA" id="ARBA00004141"/>
    </source>
</evidence>
<feature type="transmembrane region" description="Helical" evidence="7">
    <location>
        <begin position="176"/>
        <end position="194"/>
    </location>
</feature>
<keyword evidence="5 7" id="KW-1133">Transmembrane helix</keyword>
<name>A0A1V9ZPY6_9STRA</name>
<keyword evidence="3" id="KW-0813">Transport</keyword>
<feature type="transmembrane region" description="Helical" evidence="7">
    <location>
        <begin position="121"/>
        <end position="139"/>
    </location>
</feature>
<keyword evidence="4 7" id="KW-0812">Transmembrane</keyword>
<comment type="subcellular location">
    <subcellularLocation>
        <location evidence="1">Membrane</location>
        <topology evidence="1">Multi-pass membrane protein</topology>
    </subcellularLocation>
</comment>
<proteinExistence type="inferred from homology"/>
<feature type="transmembrane region" description="Helical" evidence="7">
    <location>
        <begin position="89"/>
        <end position="109"/>
    </location>
</feature>
<feature type="transmembrane region" description="Helical" evidence="7">
    <location>
        <begin position="56"/>
        <end position="77"/>
    </location>
</feature>
<dbReference type="Proteomes" id="UP000243217">
    <property type="component" value="Unassembled WGS sequence"/>
</dbReference>
<dbReference type="AlphaFoldDB" id="A0A1V9ZPY6"/>
<dbReference type="SUPFAM" id="SSF103473">
    <property type="entry name" value="MFS general substrate transporter"/>
    <property type="match status" value="1"/>
</dbReference>
<dbReference type="InterPro" id="IPR036259">
    <property type="entry name" value="MFS_trans_sf"/>
</dbReference>
<sequence length="220" mass="24853">MRTNSERVSRHSWTSHLEPEALNGCDSSSYYEDFEGRAIREGGVLNIYSCENIGLIMNYVCTGWVEAILPATIYPFMTNYLNMDGYQTQAAYVLISLPYILKTVFATMSDCMPIMGRRRKPYMVIGWILTFSLLVIAIFDTQGTPYWAYGDSNNIDSSEATRTIINPQSPNEGFRYVLYMMFASFGFVMAETAGDAVMIEFAQREPLSIRGTTQTMVTLA</sequence>
<keyword evidence="9" id="KW-1185">Reference proteome</keyword>
<dbReference type="PANTHER" id="PTHR31585:SF5">
    <property type="entry name" value="RNA-BINDING S4 DOMAIN-CONTAINING PROTEIN"/>
    <property type="match status" value="1"/>
</dbReference>
<feature type="non-terminal residue" evidence="8">
    <location>
        <position position="220"/>
    </location>
</feature>
<dbReference type="EMBL" id="JNBS01001760">
    <property type="protein sequence ID" value="OQS00074.1"/>
    <property type="molecule type" value="Genomic_DNA"/>
</dbReference>
<keyword evidence="6 7" id="KW-0472">Membrane</keyword>
<evidence type="ECO:0000256" key="6">
    <source>
        <dbReference type="ARBA" id="ARBA00023136"/>
    </source>
</evidence>
<evidence type="ECO:0000313" key="9">
    <source>
        <dbReference type="Proteomes" id="UP000243217"/>
    </source>
</evidence>
<comment type="similarity">
    <text evidence="2">Belongs to the major facilitator superfamily. Folate-biopterin transporter (TC 2.A.71) family.</text>
</comment>
<dbReference type="STRING" id="74557.A0A1V9ZPY6"/>
<organism evidence="8 9">
    <name type="scientific">Thraustotheca clavata</name>
    <dbReference type="NCBI Taxonomy" id="74557"/>
    <lineage>
        <taxon>Eukaryota</taxon>
        <taxon>Sar</taxon>
        <taxon>Stramenopiles</taxon>
        <taxon>Oomycota</taxon>
        <taxon>Saprolegniomycetes</taxon>
        <taxon>Saprolegniales</taxon>
        <taxon>Achlyaceae</taxon>
        <taxon>Thraustotheca</taxon>
    </lineage>
</organism>
<evidence type="ECO:0000256" key="7">
    <source>
        <dbReference type="SAM" id="Phobius"/>
    </source>
</evidence>
<evidence type="ECO:0000256" key="5">
    <source>
        <dbReference type="ARBA" id="ARBA00022989"/>
    </source>
</evidence>
<evidence type="ECO:0000256" key="4">
    <source>
        <dbReference type="ARBA" id="ARBA00022692"/>
    </source>
</evidence>
<comment type="caution">
    <text evidence="8">The sequence shown here is derived from an EMBL/GenBank/DDBJ whole genome shotgun (WGS) entry which is preliminary data.</text>
</comment>
<dbReference type="GO" id="GO:0016020">
    <property type="term" value="C:membrane"/>
    <property type="evidence" value="ECO:0007669"/>
    <property type="project" value="UniProtKB-SubCell"/>
</dbReference>
<dbReference type="InterPro" id="IPR039309">
    <property type="entry name" value="BT1"/>
</dbReference>